<dbReference type="SMART" id="SM00283">
    <property type="entry name" value="MA"/>
    <property type="match status" value="1"/>
</dbReference>
<evidence type="ECO:0000256" key="3">
    <source>
        <dbReference type="ARBA" id="ARBA00029447"/>
    </source>
</evidence>
<keyword evidence="6" id="KW-0472">Membrane</keyword>
<keyword evidence="6" id="KW-1133">Transmembrane helix</keyword>
<evidence type="ECO:0000256" key="5">
    <source>
        <dbReference type="SAM" id="Coils"/>
    </source>
</evidence>
<dbReference type="GO" id="GO:0007165">
    <property type="term" value="P:signal transduction"/>
    <property type="evidence" value="ECO:0007669"/>
    <property type="project" value="UniProtKB-KW"/>
</dbReference>
<dbReference type="InterPro" id="IPR004090">
    <property type="entry name" value="Chemotax_Me-accpt_rcpt"/>
</dbReference>
<keyword evidence="5" id="KW-0175">Coiled coil</keyword>
<feature type="domain" description="Methyl-accepting transducer" evidence="7">
    <location>
        <begin position="259"/>
        <end position="488"/>
    </location>
</feature>
<dbReference type="PANTHER" id="PTHR43531">
    <property type="entry name" value="PROTEIN ICFG"/>
    <property type="match status" value="1"/>
</dbReference>
<name>A0A840S3Y3_9BURK</name>
<keyword evidence="9" id="KW-1185">Reference proteome</keyword>
<dbReference type="Gene3D" id="1.10.287.950">
    <property type="entry name" value="Methyl-accepting chemotaxis protein"/>
    <property type="match status" value="1"/>
</dbReference>
<dbReference type="GO" id="GO:0004888">
    <property type="term" value="F:transmembrane signaling receptor activity"/>
    <property type="evidence" value="ECO:0007669"/>
    <property type="project" value="InterPro"/>
</dbReference>
<dbReference type="PROSITE" id="PS50111">
    <property type="entry name" value="CHEMOTAXIS_TRANSDUC_2"/>
    <property type="match status" value="1"/>
</dbReference>
<comment type="caution">
    <text evidence="8">The sequence shown here is derived from an EMBL/GenBank/DDBJ whole genome shotgun (WGS) entry which is preliminary data.</text>
</comment>
<organism evidence="8 9">
    <name type="scientific">Inhella inkyongensis</name>
    <dbReference type="NCBI Taxonomy" id="392593"/>
    <lineage>
        <taxon>Bacteria</taxon>
        <taxon>Pseudomonadati</taxon>
        <taxon>Pseudomonadota</taxon>
        <taxon>Betaproteobacteria</taxon>
        <taxon>Burkholderiales</taxon>
        <taxon>Sphaerotilaceae</taxon>
        <taxon>Inhella</taxon>
    </lineage>
</organism>
<evidence type="ECO:0000256" key="4">
    <source>
        <dbReference type="PROSITE-ProRule" id="PRU00284"/>
    </source>
</evidence>
<reference evidence="8 9" key="1">
    <citation type="submission" date="2020-08" db="EMBL/GenBank/DDBJ databases">
        <title>Genomic Encyclopedia of Type Strains, Phase IV (KMG-IV): sequencing the most valuable type-strain genomes for metagenomic binning, comparative biology and taxonomic classification.</title>
        <authorList>
            <person name="Goeker M."/>
        </authorList>
    </citation>
    <scope>NUCLEOTIDE SEQUENCE [LARGE SCALE GENOMIC DNA]</scope>
    <source>
        <strain evidence="8 9">DSM 23958</strain>
    </source>
</reference>
<gene>
    <name evidence="8" type="ORF">HNQ51_000827</name>
</gene>
<evidence type="ECO:0000256" key="2">
    <source>
        <dbReference type="ARBA" id="ARBA00022481"/>
    </source>
</evidence>
<protein>
    <submittedName>
        <fullName evidence="8">Methyl-accepting chemotaxis protein</fullName>
    </submittedName>
</protein>
<dbReference type="FunFam" id="1.10.287.950:FF:000001">
    <property type="entry name" value="Methyl-accepting chemotaxis sensory transducer"/>
    <property type="match status" value="1"/>
</dbReference>
<dbReference type="OrthoDB" id="8698080at2"/>
<dbReference type="InterPro" id="IPR004089">
    <property type="entry name" value="MCPsignal_dom"/>
</dbReference>
<keyword evidence="4" id="KW-0807">Transducer</keyword>
<evidence type="ECO:0000313" key="8">
    <source>
        <dbReference type="EMBL" id="MBB5203534.1"/>
    </source>
</evidence>
<accession>A0A840S3Y3</accession>
<feature type="coiled-coil region" evidence="5">
    <location>
        <begin position="69"/>
        <end position="96"/>
    </location>
</feature>
<feature type="transmembrane region" description="Helical" evidence="6">
    <location>
        <begin position="176"/>
        <end position="202"/>
    </location>
</feature>
<proteinExistence type="inferred from homology"/>
<dbReference type="Pfam" id="PF00015">
    <property type="entry name" value="MCPsignal"/>
    <property type="match status" value="1"/>
</dbReference>
<dbReference type="Proteomes" id="UP000554837">
    <property type="component" value="Unassembled WGS sequence"/>
</dbReference>
<evidence type="ECO:0000259" key="7">
    <source>
        <dbReference type="PROSITE" id="PS50111"/>
    </source>
</evidence>
<comment type="subcellular location">
    <subcellularLocation>
        <location evidence="1">Membrane</location>
    </subcellularLocation>
</comment>
<keyword evidence="6" id="KW-0812">Transmembrane</keyword>
<evidence type="ECO:0000313" key="9">
    <source>
        <dbReference type="Proteomes" id="UP000554837"/>
    </source>
</evidence>
<dbReference type="GO" id="GO:0005886">
    <property type="term" value="C:plasma membrane"/>
    <property type="evidence" value="ECO:0007669"/>
    <property type="project" value="TreeGrafter"/>
</dbReference>
<dbReference type="CDD" id="cd11386">
    <property type="entry name" value="MCP_signal"/>
    <property type="match status" value="1"/>
</dbReference>
<comment type="similarity">
    <text evidence="3">Belongs to the methyl-accepting chemotaxis (MCP) protein family.</text>
</comment>
<dbReference type="RefSeq" id="WP_138857418.1">
    <property type="nucleotide sequence ID" value="NZ_CP040709.1"/>
</dbReference>
<dbReference type="PANTHER" id="PTHR43531:SF14">
    <property type="entry name" value="METHYL-ACCEPTING CHEMOTAXIS PROTEIN I-RELATED"/>
    <property type="match status" value="1"/>
</dbReference>
<sequence>MKVKTRIWTLPIGAAALFAVGIVILVLMSARTSSQIRSVGDVDYPYMDRATQFNAHLETLTGLVQSAVAEGEKKRLEEATQRAAEMRKLLVELKALPANTEATAKLNQDFEAYFGRAVTAAEILLDIKQGDANSAVKAMQDQLKVLQDTVAKTRKLAREGFDAGLSGSRDGVSRGLTVTVVLGLVVVSALFVGSWLVIGMVWRQLGGEPEYARDVMQRMAQGDLSQDIEVSPGAGNSLLAAVREMNDGLQSIVANVRSGTDSITTASQEIAIGNQDLSVRTEKQAGSLEQTSSTMRTLTEAVRHSADAARQANQMAGSAAEVAQRGGAVVSQVVSTMDEINTSSKKISDIIGVIDGIAFQTNILALNAAVEAARAGEQGRGFAVVAGEVRSLAGRSAEAAKEIKALIGASVDRVESGSRLVEDAGKTMGEIVASVQRVTDIIGEITAASGEQSEGIGQVNDAITQIDQMTQQNAALVEEAAAAAGSLEQQAQGLQQAVAIFRLR</sequence>
<dbReference type="AlphaFoldDB" id="A0A840S3Y3"/>
<feature type="coiled-coil region" evidence="5">
    <location>
        <begin position="459"/>
        <end position="497"/>
    </location>
</feature>
<dbReference type="SUPFAM" id="SSF58104">
    <property type="entry name" value="Methyl-accepting chemotaxis protein (MCP) signaling domain"/>
    <property type="match status" value="1"/>
</dbReference>
<keyword evidence="2" id="KW-0488">Methylation</keyword>
<evidence type="ECO:0000256" key="1">
    <source>
        <dbReference type="ARBA" id="ARBA00004370"/>
    </source>
</evidence>
<dbReference type="GO" id="GO:0006935">
    <property type="term" value="P:chemotaxis"/>
    <property type="evidence" value="ECO:0007669"/>
    <property type="project" value="InterPro"/>
</dbReference>
<dbReference type="EMBL" id="JACHHO010000001">
    <property type="protein sequence ID" value="MBB5203534.1"/>
    <property type="molecule type" value="Genomic_DNA"/>
</dbReference>
<evidence type="ECO:0000256" key="6">
    <source>
        <dbReference type="SAM" id="Phobius"/>
    </source>
</evidence>
<feature type="transmembrane region" description="Helical" evidence="6">
    <location>
        <begin position="6"/>
        <end position="28"/>
    </location>
</feature>
<dbReference type="PRINTS" id="PR00260">
    <property type="entry name" value="CHEMTRNSDUCR"/>
</dbReference>
<dbReference type="InterPro" id="IPR051310">
    <property type="entry name" value="MCP_chemotaxis"/>
</dbReference>